<keyword evidence="3" id="KW-1185">Reference proteome</keyword>
<feature type="chain" id="PRO_5040198206" evidence="1">
    <location>
        <begin position="25"/>
        <end position="212"/>
    </location>
</feature>
<feature type="signal peptide" evidence="1">
    <location>
        <begin position="1"/>
        <end position="24"/>
    </location>
</feature>
<name>A0A9N9XSN8_PHYSR</name>
<keyword evidence="1" id="KW-0732">Signal</keyword>
<sequence>MKLTTSTQFVTLLAFSCYTRLATCFRLTPNQPGNDIQDSTYLDANSYKDAPYSKRLKDEGIDDTIRALSTLLVLPWPNGQSPIMYIETPKTPPYFINEANDDVEEEEESIGDNEIGPVPSKRMRYYRKYPWKRENSGFVPRGKSEFDICQTQACRYNPENPFICYPSKYEIHNLIMALHNTRYSGYKSPSVDFCNRKRPAHTILTNMHFSGR</sequence>
<evidence type="ECO:0000256" key="1">
    <source>
        <dbReference type="SAM" id="SignalP"/>
    </source>
</evidence>
<proteinExistence type="predicted"/>
<organism evidence="2 3">
    <name type="scientific">Phyllotreta striolata</name>
    <name type="common">Striped flea beetle</name>
    <name type="synonym">Crioceris striolata</name>
    <dbReference type="NCBI Taxonomy" id="444603"/>
    <lineage>
        <taxon>Eukaryota</taxon>
        <taxon>Metazoa</taxon>
        <taxon>Ecdysozoa</taxon>
        <taxon>Arthropoda</taxon>
        <taxon>Hexapoda</taxon>
        <taxon>Insecta</taxon>
        <taxon>Pterygota</taxon>
        <taxon>Neoptera</taxon>
        <taxon>Endopterygota</taxon>
        <taxon>Coleoptera</taxon>
        <taxon>Polyphaga</taxon>
        <taxon>Cucujiformia</taxon>
        <taxon>Chrysomeloidea</taxon>
        <taxon>Chrysomelidae</taxon>
        <taxon>Galerucinae</taxon>
        <taxon>Alticini</taxon>
        <taxon>Phyllotreta</taxon>
    </lineage>
</organism>
<dbReference type="PROSITE" id="PS51257">
    <property type="entry name" value="PROKAR_LIPOPROTEIN"/>
    <property type="match status" value="1"/>
</dbReference>
<reference evidence="2" key="1">
    <citation type="submission" date="2022-01" db="EMBL/GenBank/DDBJ databases">
        <authorList>
            <person name="King R."/>
        </authorList>
    </citation>
    <scope>NUCLEOTIDE SEQUENCE</scope>
</reference>
<accession>A0A9N9XSN8</accession>
<dbReference type="AlphaFoldDB" id="A0A9N9XSN8"/>
<evidence type="ECO:0000313" key="3">
    <source>
        <dbReference type="Proteomes" id="UP001153712"/>
    </source>
</evidence>
<dbReference type="EMBL" id="OU900099">
    <property type="protein sequence ID" value="CAG9862823.1"/>
    <property type="molecule type" value="Genomic_DNA"/>
</dbReference>
<dbReference type="OrthoDB" id="8192724at2759"/>
<dbReference type="Proteomes" id="UP001153712">
    <property type="component" value="Chromosome 6"/>
</dbReference>
<gene>
    <name evidence="2" type="ORF">PHYEVI_LOCUS9129</name>
</gene>
<evidence type="ECO:0000313" key="2">
    <source>
        <dbReference type="EMBL" id="CAG9862823.1"/>
    </source>
</evidence>
<protein>
    <submittedName>
        <fullName evidence="2">Uncharacterized protein</fullName>
    </submittedName>
</protein>